<organism evidence="1 2">
    <name type="scientific">Macrolepiota fuliginosa MF-IS2</name>
    <dbReference type="NCBI Taxonomy" id="1400762"/>
    <lineage>
        <taxon>Eukaryota</taxon>
        <taxon>Fungi</taxon>
        <taxon>Dikarya</taxon>
        <taxon>Basidiomycota</taxon>
        <taxon>Agaricomycotina</taxon>
        <taxon>Agaricomycetes</taxon>
        <taxon>Agaricomycetidae</taxon>
        <taxon>Agaricales</taxon>
        <taxon>Agaricineae</taxon>
        <taxon>Agaricaceae</taxon>
        <taxon>Macrolepiota</taxon>
    </lineage>
</organism>
<evidence type="ECO:0008006" key="3">
    <source>
        <dbReference type="Google" id="ProtNLM"/>
    </source>
</evidence>
<accession>A0A9P6C6D0</accession>
<name>A0A9P6C6D0_9AGAR</name>
<protein>
    <recommendedName>
        <fullName evidence="3">F-box domain-containing protein</fullName>
    </recommendedName>
</protein>
<comment type="caution">
    <text evidence="1">The sequence shown here is derived from an EMBL/GenBank/DDBJ whole genome shotgun (WGS) entry which is preliminary data.</text>
</comment>
<evidence type="ECO:0000313" key="2">
    <source>
        <dbReference type="Proteomes" id="UP000807342"/>
    </source>
</evidence>
<evidence type="ECO:0000313" key="1">
    <source>
        <dbReference type="EMBL" id="KAF9453487.1"/>
    </source>
</evidence>
<dbReference type="AlphaFoldDB" id="A0A9P6C6D0"/>
<dbReference type="OrthoDB" id="3055280at2759"/>
<dbReference type="CDD" id="cd09917">
    <property type="entry name" value="F-box_SF"/>
    <property type="match status" value="1"/>
</dbReference>
<reference evidence="1" key="1">
    <citation type="submission" date="2020-11" db="EMBL/GenBank/DDBJ databases">
        <authorList>
            <consortium name="DOE Joint Genome Institute"/>
            <person name="Ahrendt S."/>
            <person name="Riley R."/>
            <person name="Andreopoulos W."/>
            <person name="Labutti K."/>
            <person name="Pangilinan J."/>
            <person name="Ruiz-Duenas F.J."/>
            <person name="Barrasa J.M."/>
            <person name="Sanchez-Garcia M."/>
            <person name="Camarero S."/>
            <person name="Miyauchi S."/>
            <person name="Serrano A."/>
            <person name="Linde D."/>
            <person name="Babiker R."/>
            <person name="Drula E."/>
            <person name="Ayuso-Fernandez I."/>
            <person name="Pacheco R."/>
            <person name="Padilla G."/>
            <person name="Ferreira P."/>
            <person name="Barriuso J."/>
            <person name="Kellner H."/>
            <person name="Castanera R."/>
            <person name="Alfaro M."/>
            <person name="Ramirez L."/>
            <person name="Pisabarro A.G."/>
            <person name="Kuo A."/>
            <person name="Tritt A."/>
            <person name="Lipzen A."/>
            <person name="He G."/>
            <person name="Yan M."/>
            <person name="Ng V."/>
            <person name="Cullen D."/>
            <person name="Martin F."/>
            <person name="Rosso M.-N."/>
            <person name="Henrissat B."/>
            <person name="Hibbett D."/>
            <person name="Martinez A.T."/>
            <person name="Grigoriev I.V."/>
        </authorList>
    </citation>
    <scope>NUCLEOTIDE SEQUENCE</scope>
    <source>
        <strain evidence="1">MF-IS2</strain>
    </source>
</reference>
<dbReference type="EMBL" id="MU151061">
    <property type="protein sequence ID" value="KAF9453487.1"/>
    <property type="molecule type" value="Genomic_DNA"/>
</dbReference>
<gene>
    <name evidence="1" type="ORF">P691DRAFT_800748</name>
</gene>
<keyword evidence="2" id="KW-1185">Reference proteome</keyword>
<proteinExistence type="predicted"/>
<dbReference type="Proteomes" id="UP000807342">
    <property type="component" value="Unassembled WGS sequence"/>
</dbReference>
<sequence>MQHLIPEMKAHVLYHLVLAVDGRCDSTVFSDIDYGPVGRIHWYPDQDGEWKDIGEIEDEDEEPDEFEAEKWWLRLLTQEGKSDKEILEDAWMGRGNMWVFKHPGLFPVEETGKKHRQHLALQLDQLMTANWDLGASNSSGLLSLPLEVLEIILGHLAPEDALCLVCGTGSLYGHFRASLDKVAYAWIRQRRPWYLPVGPVQCEKGDEEVVRWKNGWQQEIGSDGEGCEKQIPWFAYYLVCKRSPNMRSRKRIWNIVLQIKSMLHSCKLVS</sequence>